<dbReference type="Gene3D" id="3.40.50.300">
    <property type="entry name" value="P-loop containing nucleotide triphosphate hydrolases"/>
    <property type="match status" value="2"/>
</dbReference>
<feature type="compositionally biased region" description="Basic and acidic residues" evidence="1">
    <location>
        <begin position="1584"/>
        <end position="1597"/>
    </location>
</feature>
<keyword evidence="4" id="KW-0131">Cell cycle</keyword>
<protein>
    <submittedName>
        <fullName evidence="4">Cell division protein</fullName>
    </submittedName>
</protein>
<dbReference type="Pfam" id="PF00004">
    <property type="entry name" value="AAA"/>
    <property type="match status" value="2"/>
</dbReference>
<dbReference type="EMBL" id="KM462879">
    <property type="protein sequence ID" value="AIT94912.1"/>
    <property type="molecule type" value="Genomic_DNA"/>
</dbReference>
<feature type="region of interest" description="Disordered" evidence="1">
    <location>
        <begin position="899"/>
        <end position="920"/>
    </location>
</feature>
<evidence type="ECO:0000256" key="1">
    <source>
        <dbReference type="SAM" id="MobiDB-lite"/>
    </source>
</evidence>
<feature type="compositionally biased region" description="Polar residues" evidence="1">
    <location>
        <begin position="1998"/>
        <end position="2009"/>
    </location>
</feature>
<keyword evidence="2" id="KW-0472">Membrane</keyword>
<evidence type="ECO:0000259" key="3">
    <source>
        <dbReference type="SMART" id="SM00382"/>
    </source>
</evidence>
<sequence length="2394" mass="262127">MAPSRPRLMRPAEPARLIDRKELPKILNMNINFFANLFRLSRLLGKSGHSFLVTTRRRSRDFLVTTVTESFYLAMYFTFLVFIVGLAASLKWRYKDQLVSGFVRNNLPAVGNPSNQITWETFEHIGSKELTPQQRGPLSLVVDSPFVERIDVYNDSLIIKPQTPWEKLKGQRYIGFYMPSPSPHAQSAFNISSSTTDLSHPPLGGEASRPLGPSSVLDSSARLHVPARGFVEFSPLAHTLPLVDHASQGCVSQASQVFGVPSDGSGVSMQGRSSNPLAPVSKFENPAGLTKSFNVGSYPLTTRPTLMVTISDQDMLDAAASHSHGLSGILGSAHRKVGVFSLSPIKKWFYQFYGQLDEIPYKLGSTKLLPDNFAVIERAKPIQRNAEPLGGLEGLIENSRRSSLAAPGHRGGEEPTADKLVQRNAEPVQRNAELLERLPGALSNALGDSYHQFQVPLDRLQDCGAGTTSASLQVGTSKLSKSWMRRVEPIPGYADSLIGVKSMGPFGQELQGAGVRSPQNLGGATAARKALPSSHVHPVHPEGMQGMQEQGVEPFRTRSHATEVAPPRLVGLAMKRQAFTKEALLLLGSDGLVGQRNQDWEPLPLLLNELNSTEVATAVEEGVKALDMGWEEVLALLSDSVSGFTGLTGVPGVALLRNARPAPPRRSVGRVRRSDGRMLQAMKQAPTRLMSGYSYPDSTRTKLVRDLTHWAVRYGFDLRKAATTLLLAEKEILLPASLSLPLAHSAAQDSTGAKRRTDRQMMPLPLVEIDYRPISLSGLASLRDVLSGLKIESLESELDDIPMLETTYQGPAVARDKITNDLVGIGREELAAWVAKAIQGYGRSLPSGVFVDPEATLSLRQSNRLGKKEVLRGEPLVHEKVLAAVRPRLGVDTGIRRDKTEEADNSIEPASSSLQPMKSNKIGPEQFLTGSGPKLKDPSQVVALERGDEAPLYPLEIVLTKAAPLFEEEQEVLSLEPDEWRNIFKGVVVQAIENKASLDKIEVLLPSIAMVQRGPGMRLEGENRAGLSGLGVRWDGAVGGAEPPHAPQPPAIEGGKVGGGAWGSWGWGSWGGEAPPRPTTPGHRGGGSAPPTPPTHAKQHPNFDNQLQKSYLVDKHDCHLGQHTDPPVKADELTRVLTSQEYANLAVLIAQSKRFVGECNYWPIADPRPAEGLQKRFPGFIGMGKGDGEGPLHHSPLGQGPQRPARGVGGYRSQASGYSSEHELMNDQGDGTVTRSAKRRTRPTERRTPVRPVRPRLLCHYLPLSQVAIPESSTKQPISAGNYHKRLTSFTARYPFNRQPYSSSTSSSFRLTEQPTAVWPVVESKQQMFYQLWEPVTANSWMMFYKLCFAFWIQEMGKDFYKRYGKEIILYAVNLLVALGFDAQGIIEDLGLEESPIRVITNGKRRFGDIAGIDSILPELGEIVWFLRSSGRGGQVPKGILLVGPPGTGKTFVVQAIAGEAKVPVLVQSASSLTDSGQKQSGSQKLRDLFDRARQLSPCILFIDEIDTLGVSRPHVIGNTMGADELLESIEGGGSQQEDATSLTGAARGLGQLNDATPELDPYLSFPPSPRASSESMLDGDEDDRPRDEAPVFREGEGDPQDSPGLDPSVIEVIESHNEERRTRQERLALLMQFLMEMDGLRALHGVVVIGATNRPAVLDPAFTRPGRFERILCLPLPGKQKRIEVLKLYSKNLGFTNVIPSVNVNQLAGGAWDYLANRTAGWSAAHLAAAMNQSAIRAIIQETAHTIETVEHGISAIARRSFQASSDQSPHALAGEAEATVNGLLNPDMPFLTVTVFQQSSDSMAGSSLGWRSWGGSAPPRPKGDRGLTGLTGVPGVALQSNARPAPPRRFAERDDHWSANLSVKLSQTSTGSHRQGTGLAGNRGPLSIARWAYYQAGKAVLQTALPLHPPAAFFPLRPQPFVKSSSDLAKLVASTYQQRSLEPHRRVVLETRLIGLYAGKASEMLALSAYARAGERANAALFESCGEGTSPHPSLPSRQKQSQGTSISQSDLGIEELTFAGVVANLMISSWYLYSKRVALQRLNLSTIARNTEEIDDPVLLDLFRHLEEDQEHQVERATRHSQRFQQWSSPSWWQTQVMVEAALVEPGYSEWYRIYIPDPEETERNIDWVPPEDHYHAATANQLRNVAKRARTGVRWDGAVGVRRPPPAIEGGALRGGRGPHAKQPHAPQTPAIEGATKSTLSQAPTNTNRGIRHRSMGSLTAITWNDLYLINRDYIYHGLINSCFQKAFLLLDKRRELVDFLSDHLIRYDLLRQYEIEQICSNFSLDERPSTDTTGNAHPSDETPNPLIETLGGGLGPCPQPPSEEMRSQLDTSLPADRKLSSFENSPRIAQSLQHSSYIVEADWGSTSRRQISRFIDFDFVKPCYLKRVS</sequence>
<dbReference type="GO" id="GO:0005524">
    <property type="term" value="F:ATP binding"/>
    <property type="evidence" value="ECO:0007669"/>
    <property type="project" value="InterPro"/>
</dbReference>
<accession>A0A097KP24</accession>
<dbReference type="InterPro" id="IPR003959">
    <property type="entry name" value="ATPase_AAA_core"/>
</dbReference>
<dbReference type="GO" id="GO:0004176">
    <property type="term" value="F:ATP-dependent peptidase activity"/>
    <property type="evidence" value="ECO:0007669"/>
    <property type="project" value="TreeGrafter"/>
</dbReference>
<proteinExistence type="predicted"/>
<feature type="domain" description="AAA+ ATPase" evidence="3">
    <location>
        <begin position="1436"/>
        <end position="1679"/>
    </location>
</feature>
<keyword evidence="4" id="KW-0934">Plastid</keyword>
<keyword evidence="2" id="KW-1133">Transmembrane helix</keyword>
<keyword evidence="4" id="KW-0132">Cell division</keyword>
<dbReference type="PANTHER" id="PTHR23076:SF97">
    <property type="entry name" value="ATP-DEPENDENT ZINC METALLOPROTEASE YME1L1"/>
    <property type="match status" value="1"/>
</dbReference>
<feature type="region of interest" description="Disordered" evidence="1">
    <location>
        <begin position="1186"/>
        <end position="1250"/>
    </location>
</feature>
<evidence type="ECO:0000313" key="4">
    <source>
        <dbReference type="EMBL" id="AIT94912.1"/>
    </source>
</evidence>
<organism evidence="4">
    <name type="scientific">Paradoxia multiseta</name>
    <dbReference type="NCBI Taxonomy" id="249350"/>
    <lineage>
        <taxon>Eukaryota</taxon>
        <taxon>Viridiplantae</taxon>
        <taxon>Chlorophyta</taxon>
        <taxon>core chlorophytes</taxon>
        <taxon>Trebouxiophyceae</taxon>
        <taxon>Trebouxiophyceae incertae sedis</taxon>
        <taxon>Coccomyxaceae</taxon>
        <taxon>Paradoxia</taxon>
    </lineage>
</organism>
<feature type="region of interest" description="Disordered" evidence="1">
    <location>
        <begin position="2162"/>
        <end position="2215"/>
    </location>
</feature>
<dbReference type="RefSeq" id="YP_009106092.1">
    <property type="nucleotide sequence ID" value="NC_025540.1"/>
</dbReference>
<keyword evidence="4" id="KW-0150">Chloroplast</keyword>
<dbReference type="GeneID" id="22160338"/>
<dbReference type="SUPFAM" id="SSF52540">
    <property type="entry name" value="P-loop containing nucleoside triphosphate hydrolases"/>
    <property type="match status" value="1"/>
</dbReference>
<feature type="region of interest" description="Disordered" evidence="1">
    <location>
        <begin position="1065"/>
        <end position="1102"/>
    </location>
</feature>
<dbReference type="SMART" id="SM00382">
    <property type="entry name" value="AAA"/>
    <property type="match status" value="1"/>
</dbReference>
<gene>
    <name evidence="4" type="primary">ftsH</name>
</gene>
<name>A0A097KP24_9CHLO</name>
<feature type="region of interest" description="Disordered" evidence="1">
    <location>
        <begin position="1552"/>
        <end position="1608"/>
    </location>
</feature>
<dbReference type="InterPro" id="IPR027417">
    <property type="entry name" value="P-loop_NTPase"/>
</dbReference>
<feature type="compositionally biased region" description="Polar residues" evidence="1">
    <location>
        <begin position="2200"/>
        <end position="2213"/>
    </location>
</feature>
<feature type="region of interest" description="Disordered" evidence="1">
    <location>
        <begin position="2289"/>
        <end position="2333"/>
    </location>
</feature>
<feature type="transmembrane region" description="Helical" evidence="2">
    <location>
        <begin position="62"/>
        <end position="88"/>
    </location>
</feature>
<dbReference type="InterPro" id="IPR003960">
    <property type="entry name" value="ATPase_AAA_CS"/>
</dbReference>
<dbReference type="GO" id="GO:0016887">
    <property type="term" value="F:ATP hydrolysis activity"/>
    <property type="evidence" value="ECO:0007669"/>
    <property type="project" value="InterPro"/>
</dbReference>
<dbReference type="PROSITE" id="PS00674">
    <property type="entry name" value="AAA"/>
    <property type="match status" value="1"/>
</dbReference>
<dbReference type="InterPro" id="IPR003593">
    <property type="entry name" value="AAA+_ATPase"/>
</dbReference>
<dbReference type="PANTHER" id="PTHR23076">
    <property type="entry name" value="METALLOPROTEASE M41 FTSH"/>
    <property type="match status" value="1"/>
</dbReference>
<dbReference type="Gene3D" id="1.10.8.60">
    <property type="match status" value="1"/>
</dbReference>
<geneLocation type="chloroplast" evidence="4"/>
<evidence type="ECO:0000256" key="2">
    <source>
        <dbReference type="SAM" id="Phobius"/>
    </source>
</evidence>
<feature type="compositionally biased region" description="Polar residues" evidence="1">
    <location>
        <begin position="908"/>
        <end position="918"/>
    </location>
</feature>
<feature type="region of interest" description="Disordered" evidence="1">
    <location>
        <begin position="1986"/>
        <end position="2009"/>
    </location>
</feature>
<feature type="region of interest" description="Disordered" evidence="1">
    <location>
        <begin position="519"/>
        <end position="554"/>
    </location>
</feature>
<feature type="compositionally biased region" description="Polar residues" evidence="1">
    <location>
        <begin position="187"/>
        <end position="198"/>
    </location>
</feature>
<dbReference type="GO" id="GO:0006508">
    <property type="term" value="P:proteolysis"/>
    <property type="evidence" value="ECO:0007669"/>
    <property type="project" value="TreeGrafter"/>
</dbReference>
<feature type="region of interest" description="Disordered" evidence="1">
    <location>
        <begin position="187"/>
        <end position="215"/>
    </location>
</feature>
<dbReference type="GO" id="GO:0009535">
    <property type="term" value="C:chloroplast thylakoid membrane"/>
    <property type="evidence" value="ECO:0007669"/>
    <property type="project" value="TreeGrafter"/>
</dbReference>
<reference evidence="4" key="1">
    <citation type="journal article" date="2014" name="BMC Evol. Biol.">
        <title>Chloroplast phylogenomic analysis resolves deep-level relationships within the green algal class Trebouxiophyceae.</title>
        <authorList>
            <person name="Lemieux C."/>
            <person name="Otis C."/>
            <person name="Turmel M."/>
        </authorList>
    </citation>
    <scope>NUCLEOTIDE SEQUENCE</scope>
</reference>
<keyword evidence="2" id="KW-0812">Transmembrane</keyword>
<dbReference type="GO" id="GO:0051301">
    <property type="term" value="P:cell division"/>
    <property type="evidence" value="ECO:0007669"/>
    <property type="project" value="UniProtKB-KW"/>
</dbReference>